<dbReference type="Proteomes" id="UP001626628">
    <property type="component" value="Chromosome"/>
</dbReference>
<accession>A0ABZ2QMA1</accession>
<evidence type="ECO:0000313" key="2">
    <source>
        <dbReference type="Proteomes" id="UP001626628"/>
    </source>
</evidence>
<reference evidence="1 2" key="1">
    <citation type="submission" date="2024-03" db="EMBL/GenBank/DDBJ databases">
        <title>The complete genome of Streptomyces sirii sp.nov.</title>
        <authorList>
            <person name="Zakalyukina Y.V."/>
            <person name="Belik A.R."/>
            <person name="Biryukov M.V."/>
            <person name="Baturina O.A."/>
            <person name="Kabilov M.R."/>
        </authorList>
    </citation>
    <scope>NUCLEOTIDE SEQUENCE [LARGE SCALE GENOMIC DNA]</scope>
    <source>
        <strain evidence="1 2">BP-8</strain>
    </source>
</reference>
<gene>
    <name evidence="1" type="ORF">WAB15_17595</name>
</gene>
<keyword evidence="2" id="KW-1185">Reference proteome</keyword>
<protein>
    <recommendedName>
        <fullName evidence="3">IrrE N-terminal-like domain-containing protein</fullName>
    </recommendedName>
</protein>
<evidence type="ECO:0000313" key="1">
    <source>
        <dbReference type="EMBL" id="WXK77668.1"/>
    </source>
</evidence>
<sequence length="161" mass="18028">MRTIDFPRPFGIAVLCRQLGESRDRPIRLVPVALAAEDPCGLLVSTHDADYVCYESETSALHQVHVIAHELGHLLWDHEPCDSVGGGVQAYRALPGDLDPVLVRRMLGRTQYADPEEWAAEYFATQLLRRVSEWTPRPPSVPAEMAELVGRLERCLNSGRE</sequence>
<dbReference type="RefSeq" id="WP_407286838.1">
    <property type="nucleotide sequence ID" value="NZ_CP147982.1"/>
</dbReference>
<evidence type="ECO:0008006" key="3">
    <source>
        <dbReference type="Google" id="ProtNLM"/>
    </source>
</evidence>
<organism evidence="1 2">
    <name type="scientific">Streptomyces sirii</name>
    <dbReference type="NCBI Taxonomy" id="3127701"/>
    <lineage>
        <taxon>Bacteria</taxon>
        <taxon>Bacillati</taxon>
        <taxon>Actinomycetota</taxon>
        <taxon>Actinomycetes</taxon>
        <taxon>Kitasatosporales</taxon>
        <taxon>Streptomycetaceae</taxon>
        <taxon>Streptomyces</taxon>
    </lineage>
</organism>
<proteinExistence type="predicted"/>
<dbReference type="EMBL" id="CP147982">
    <property type="protein sequence ID" value="WXK77668.1"/>
    <property type="molecule type" value="Genomic_DNA"/>
</dbReference>
<name>A0ABZ2QMA1_9ACTN</name>